<keyword evidence="5" id="KW-0067">ATP-binding</keyword>
<dbReference type="Gene3D" id="1.20.1110.10">
    <property type="entry name" value="Calcium-transporting ATPase, transmembrane domain"/>
    <property type="match status" value="1"/>
</dbReference>
<evidence type="ECO:0000256" key="5">
    <source>
        <dbReference type="ARBA" id="ARBA00022840"/>
    </source>
</evidence>
<keyword evidence="9 11" id="KW-0472">Membrane</keyword>
<dbReference type="SFLD" id="SFLDF00027">
    <property type="entry name" value="p-type_atpase"/>
    <property type="match status" value="1"/>
</dbReference>
<evidence type="ECO:0000259" key="12">
    <source>
        <dbReference type="SMART" id="SM00831"/>
    </source>
</evidence>
<evidence type="ECO:0000256" key="3">
    <source>
        <dbReference type="ARBA" id="ARBA00022723"/>
    </source>
</evidence>
<dbReference type="PANTHER" id="PTHR24093">
    <property type="entry name" value="CATION TRANSPORTING ATPASE"/>
    <property type="match status" value="1"/>
</dbReference>
<dbReference type="SUPFAM" id="SSF81653">
    <property type="entry name" value="Calcium ATPase, transduction domain A"/>
    <property type="match status" value="1"/>
</dbReference>
<dbReference type="InterPro" id="IPR018303">
    <property type="entry name" value="ATPase_P-typ_P_site"/>
</dbReference>
<dbReference type="SFLD" id="SFLDS00003">
    <property type="entry name" value="Haloacid_Dehalogenase"/>
    <property type="match status" value="1"/>
</dbReference>
<keyword evidence="14" id="KW-1185">Reference proteome</keyword>
<evidence type="ECO:0000313" key="13">
    <source>
        <dbReference type="EMBL" id="CAL5228831.1"/>
    </source>
</evidence>
<dbReference type="SUPFAM" id="SSF56784">
    <property type="entry name" value="HAD-like"/>
    <property type="match status" value="1"/>
</dbReference>
<evidence type="ECO:0000256" key="1">
    <source>
        <dbReference type="ARBA" id="ARBA00004127"/>
    </source>
</evidence>
<dbReference type="PRINTS" id="PR00119">
    <property type="entry name" value="CATATPASE"/>
</dbReference>
<evidence type="ECO:0000256" key="11">
    <source>
        <dbReference type="SAM" id="Phobius"/>
    </source>
</evidence>
<evidence type="ECO:0000313" key="14">
    <source>
        <dbReference type="Proteomes" id="UP001497392"/>
    </source>
</evidence>
<dbReference type="Pfam" id="PF00689">
    <property type="entry name" value="Cation_ATPase_C"/>
    <property type="match status" value="1"/>
</dbReference>
<dbReference type="Pfam" id="PF00690">
    <property type="entry name" value="Cation_ATPase_N"/>
    <property type="match status" value="1"/>
</dbReference>
<dbReference type="Gene3D" id="3.40.50.1000">
    <property type="entry name" value="HAD superfamily/HAD-like"/>
    <property type="match status" value="1"/>
</dbReference>
<dbReference type="InterPro" id="IPR044492">
    <property type="entry name" value="P_typ_ATPase_HD_dom"/>
</dbReference>
<evidence type="ECO:0000256" key="2">
    <source>
        <dbReference type="ARBA" id="ARBA00022692"/>
    </source>
</evidence>
<protein>
    <submittedName>
        <fullName evidence="13">G12034 protein</fullName>
    </submittedName>
</protein>
<dbReference type="PRINTS" id="PR00121">
    <property type="entry name" value="NAKATPASE"/>
</dbReference>
<dbReference type="InterPro" id="IPR023298">
    <property type="entry name" value="ATPase_P-typ_TM_dom_sf"/>
</dbReference>
<dbReference type="PANTHER" id="PTHR24093:SF369">
    <property type="entry name" value="CALCIUM-TRANSPORTING ATPASE"/>
    <property type="match status" value="1"/>
</dbReference>
<dbReference type="Pfam" id="PF13246">
    <property type="entry name" value="Cation_ATPase"/>
    <property type="match status" value="1"/>
</dbReference>
<comment type="caution">
    <text evidence="13">The sequence shown here is derived from an EMBL/GenBank/DDBJ whole genome shotgun (WGS) entry which is preliminary data.</text>
</comment>
<feature type="region of interest" description="Disordered" evidence="10">
    <location>
        <begin position="639"/>
        <end position="695"/>
    </location>
</feature>
<dbReference type="Proteomes" id="UP001497392">
    <property type="component" value="Unassembled WGS sequence"/>
</dbReference>
<dbReference type="InterPro" id="IPR023299">
    <property type="entry name" value="ATPase_P-typ_cyto_dom_N"/>
</dbReference>
<feature type="compositionally biased region" description="Low complexity" evidence="10">
    <location>
        <begin position="642"/>
        <end position="667"/>
    </location>
</feature>
<feature type="transmembrane region" description="Helical" evidence="11">
    <location>
        <begin position="278"/>
        <end position="297"/>
    </location>
</feature>
<dbReference type="Pfam" id="PF00122">
    <property type="entry name" value="E1-E2_ATPase"/>
    <property type="match status" value="1"/>
</dbReference>
<proteinExistence type="predicted"/>
<dbReference type="InterPro" id="IPR004014">
    <property type="entry name" value="ATPase_P-typ_cation-transptr_N"/>
</dbReference>
<sequence length="1028" mass="109450">MTLRHLLPGRELSKLADSAPQDVFTSQSSIFTSAAQLAQLLDSSLTGGISESSAQIADRGSRLGQNKLPERDQVSFWELLSNTFEDFTIIVLVISGVLSIALELAFGDAEHGWVEGTAILAAVAVVALVTAVNDYQKEMQFRDLSALSSESEVTVVRNGQTEEISTADLLVGDVMLMDTGDILPADGLLFQGNDIRVDESHLTGEADDVLKHADSSPVMLSGTKVLEGCGRMLITGVGLNSAQGRILGSLTDERPDEGAGLRETTALQRKLEAMAQQIGNFGLAAAVFTLAAMAGQFTWHTFFVDGQAWDNKYLTDYLSYVITSITIVVVAIPEGLPLAVTIALAYSVKRMLADNNLVRNLAAAETMGCATTICTDKTGTLTQNKMAVSRLWLAGRDVQGLLDGPPTNSSNGAKPPPEVDDKVISTLVEGVALNSTAELRDTDNGAFELVGNRTECGLLQMAAALGADYEAIRREGSVLRMFPFSSERKRMTSVVAQPGSSVNGMLCGRLYTKGAPELLLQQCSSRLADGARAEALSQRDKDDILRSFAADGNRTLALAFKDVMLPHPGDNGSLEDLEAETLERDLTLVAVVGLSDPLRPQVSSAIAQCQRAGITVRMLTGDNAGTAAAIAQSCGILDSHQRQQQQQQRIASHASTSTSAASSRPSSNIGADSQSNREGSQSGSRASGASEAVMSGPEFRERVLRADGSIDRDSFGALWPSLRVMGRCSPQDKYTIVRALQGDPDEVVAMTGDGTNDAPALRLADVGFAMNSGTSIAKEASDILLMDDNFNSIVNAVKWGRNVYAGIIKFLQFQLVVNIVAVVTAAVGALALQESPLTAVQMLWVNLIMDSLASLSLATEAPTDAMLDLPPYSPSKPLLAPSIVKSIVGQSLFQLGVMYALVYHGDAIFDVPNAMAMDGPSVHHTLVFNSFVLMQLFNQVNARKIYDEPSVLEGIFANKLFLGILGAEAALQVVIVQFGGDIFSTRPLTAQQWAACTGIGAITLLVRAVLRLIPPHPQEKTGASELQR</sequence>
<keyword evidence="3" id="KW-0479">Metal-binding</keyword>
<dbReference type="InterPro" id="IPR001757">
    <property type="entry name" value="P_typ_ATPase"/>
</dbReference>
<evidence type="ECO:0000256" key="9">
    <source>
        <dbReference type="ARBA" id="ARBA00023136"/>
    </source>
</evidence>
<feature type="transmembrane region" description="Helical" evidence="11">
    <location>
        <begin position="810"/>
        <end position="832"/>
    </location>
</feature>
<gene>
    <name evidence="13" type="primary">g12034</name>
    <name evidence="13" type="ORF">VP750_LOCUS10737</name>
</gene>
<dbReference type="InterPro" id="IPR006068">
    <property type="entry name" value="ATPase_P-typ_cation-transptr_C"/>
</dbReference>
<dbReference type="Gene3D" id="2.70.150.10">
    <property type="entry name" value="Calcium-transporting ATPase, cytoplasmic transduction domain A"/>
    <property type="match status" value="1"/>
</dbReference>
<dbReference type="SMART" id="SM00831">
    <property type="entry name" value="Cation_ATPase_N"/>
    <property type="match status" value="1"/>
</dbReference>
<dbReference type="NCBIfam" id="TIGR01494">
    <property type="entry name" value="ATPase_P-type"/>
    <property type="match status" value="2"/>
</dbReference>
<dbReference type="InterPro" id="IPR023214">
    <property type="entry name" value="HAD_sf"/>
</dbReference>
<dbReference type="SUPFAM" id="SSF81665">
    <property type="entry name" value="Calcium ATPase, transmembrane domain M"/>
    <property type="match status" value="1"/>
</dbReference>
<dbReference type="InterPro" id="IPR036412">
    <property type="entry name" value="HAD-like_sf"/>
</dbReference>
<dbReference type="SUPFAM" id="SSF81660">
    <property type="entry name" value="Metal cation-transporting ATPase, ATP-binding domain N"/>
    <property type="match status" value="1"/>
</dbReference>
<keyword evidence="2 11" id="KW-0812">Transmembrane</keyword>
<dbReference type="InterPro" id="IPR008250">
    <property type="entry name" value="ATPase_P-typ_transduc_dom_A_sf"/>
</dbReference>
<evidence type="ECO:0000256" key="4">
    <source>
        <dbReference type="ARBA" id="ARBA00022741"/>
    </source>
</evidence>
<feature type="domain" description="Cation-transporting P-type ATPase N-terminal" evidence="12">
    <location>
        <begin position="29"/>
        <end position="104"/>
    </location>
</feature>
<keyword evidence="4" id="KW-0547">Nucleotide-binding</keyword>
<keyword evidence="8 11" id="KW-1133">Transmembrane helix</keyword>
<feature type="transmembrane region" description="Helical" evidence="11">
    <location>
        <begin position="112"/>
        <end position="132"/>
    </location>
</feature>
<evidence type="ECO:0000256" key="10">
    <source>
        <dbReference type="SAM" id="MobiDB-lite"/>
    </source>
</evidence>
<organism evidence="13 14">
    <name type="scientific">Coccomyxa viridis</name>
    <dbReference type="NCBI Taxonomy" id="1274662"/>
    <lineage>
        <taxon>Eukaryota</taxon>
        <taxon>Viridiplantae</taxon>
        <taxon>Chlorophyta</taxon>
        <taxon>core chlorophytes</taxon>
        <taxon>Trebouxiophyceae</taxon>
        <taxon>Trebouxiophyceae incertae sedis</taxon>
        <taxon>Coccomyxaceae</taxon>
        <taxon>Coccomyxa</taxon>
    </lineage>
</organism>
<feature type="transmembrane region" description="Helical" evidence="11">
    <location>
        <begin position="87"/>
        <end position="106"/>
    </location>
</feature>
<dbReference type="InterPro" id="IPR059000">
    <property type="entry name" value="ATPase_P-type_domA"/>
</dbReference>
<feature type="compositionally biased region" description="Low complexity" evidence="10">
    <location>
        <begin position="677"/>
        <end position="692"/>
    </location>
</feature>
<dbReference type="EMBL" id="CAXHTA020000019">
    <property type="protein sequence ID" value="CAL5228831.1"/>
    <property type="molecule type" value="Genomic_DNA"/>
</dbReference>
<accession>A0ABP1G9C1</accession>
<dbReference type="SFLD" id="SFLDG00002">
    <property type="entry name" value="C1.7:_P-type_atpase_like"/>
    <property type="match status" value="1"/>
</dbReference>
<feature type="transmembrane region" description="Helical" evidence="11">
    <location>
        <begin position="317"/>
        <end position="346"/>
    </location>
</feature>
<reference evidence="13 14" key="1">
    <citation type="submission" date="2024-06" db="EMBL/GenBank/DDBJ databases">
        <authorList>
            <person name="Kraege A."/>
            <person name="Thomma B."/>
        </authorList>
    </citation>
    <scope>NUCLEOTIDE SEQUENCE [LARGE SCALE GENOMIC DNA]</scope>
</reference>
<name>A0ABP1G9C1_9CHLO</name>
<dbReference type="Gene3D" id="3.40.1110.10">
    <property type="entry name" value="Calcium-transporting ATPase, cytoplasmic domain N"/>
    <property type="match status" value="1"/>
</dbReference>
<dbReference type="PROSITE" id="PS00154">
    <property type="entry name" value="ATPASE_E1_E2"/>
    <property type="match status" value="1"/>
</dbReference>
<evidence type="ECO:0000256" key="8">
    <source>
        <dbReference type="ARBA" id="ARBA00022989"/>
    </source>
</evidence>
<dbReference type="Pfam" id="PF08282">
    <property type="entry name" value="Hydrolase_3"/>
    <property type="match status" value="1"/>
</dbReference>
<keyword evidence="7" id="KW-1278">Translocase</keyword>
<comment type="subcellular location">
    <subcellularLocation>
        <location evidence="1">Endomembrane system</location>
        <topology evidence="1">Multi-pass membrane protein</topology>
    </subcellularLocation>
</comment>
<evidence type="ECO:0000256" key="7">
    <source>
        <dbReference type="ARBA" id="ARBA00022967"/>
    </source>
</evidence>
<keyword evidence="6" id="KW-0460">Magnesium</keyword>
<evidence type="ECO:0000256" key="6">
    <source>
        <dbReference type="ARBA" id="ARBA00022842"/>
    </source>
</evidence>